<organism evidence="1 2">
    <name type="scientific">Treponema bryantii</name>
    <dbReference type="NCBI Taxonomy" id="163"/>
    <lineage>
        <taxon>Bacteria</taxon>
        <taxon>Pseudomonadati</taxon>
        <taxon>Spirochaetota</taxon>
        <taxon>Spirochaetia</taxon>
        <taxon>Spirochaetales</taxon>
        <taxon>Treponemataceae</taxon>
        <taxon>Treponema</taxon>
    </lineage>
</organism>
<evidence type="ECO:0008006" key="3">
    <source>
        <dbReference type="Google" id="ProtNLM"/>
    </source>
</evidence>
<keyword evidence="2" id="KW-1185">Reference proteome</keyword>
<dbReference type="RefSeq" id="WP_074643758.1">
    <property type="nucleotide sequence ID" value="NZ_FOFU01000005.1"/>
</dbReference>
<dbReference type="Gene3D" id="2.30.30.40">
    <property type="entry name" value="SH3 Domains"/>
    <property type="match status" value="1"/>
</dbReference>
<evidence type="ECO:0000313" key="1">
    <source>
        <dbReference type="EMBL" id="SEQ51682.1"/>
    </source>
</evidence>
<evidence type="ECO:0000313" key="2">
    <source>
        <dbReference type="Proteomes" id="UP000182360"/>
    </source>
</evidence>
<dbReference type="Proteomes" id="UP000182360">
    <property type="component" value="Unassembled WGS sequence"/>
</dbReference>
<dbReference type="OrthoDB" id="322924at2"/>
<proteinExistence type="predicted"/>
<sequence>MKKFYLILFLFLMTNFCFSQNLLVLGKELYVFENLRLRSEESTKSEIITTIGINTKIKILQIGKAEIIDNIKSNWVKIQIPCTGKDNNDNWIPKYTEGWCYGGFLSESLNYNVKNEMFYFNTIMDFLENPFTDRNKFPDIFSTFEEFQKYFNNVTFKTEDIYNNDTIYAQRLIINYGNIVVHYWRNIGNLETVLLEMTEVLPTTENLLKHNLHLGMKKDEIIAIFGNKYWTNKFKTNYEICYDGDGLTITEQVNFLFDYNNNLINIVIHSYMG</sequence>
<reference evidence="1 2" key="1">
    <citation type="submission" date="2016-10" db="EMBL/GenBank/DDBJ databases">
        <authorList>
            <person name="de Groot N.N."/>
        </authorList>
    </citation>
    <scope>NUCLEOTIDE SEQUENCE [LARGE SCALE GENOMIC DNA]</scope>
    <source>
        <strain evidence="1 2">B25</strain>
    </source>
</reference>
<accession>A0A1H9GNF3</accession>
<gene>
    <name evidence="1" type="ORF">SAMN04487977_10576</name>
</gene>
<protein>
    <recommendedName>
        <fullName evidence="3">SH3 domain-containing protein</fullName>
    </recommendedName>
</protein>
<dbReference type="AlphaFoldDB" id="A0A1H9GNF3"/>
<dbReference type="EMBL" id="FOFU01000005">
    <property type="protein sequence ID" value="SEQ51682.1"/>
    <property type="molecule type" value="Genomic_DNA"/>
</dbReference>
<name>A0A1H9GNF3_9SPIR</name>